<accession>A0A1V4BRT6</accession>
<dbReference type="AlphaFoldDB" id="A0A1V4BRT6"/>
<dbReference type="PANTHER" id="PTHR32385">
    <property type="entry name" value="MANNOSYL PHOSPHORYLINOSITOL CERAMIDE SYNTHASE"/>
    <property type="match status" value="1"/>
</dbReference>
<dbReference type="Gene3D" id="3.90.550.20">
    <property type="match status" value="1"/>
</dbReference>
<dbReference type="GO" id="GO:0000030">
    <property type="term" value="F:mannosyltransferase activity"/>
    <property type="evidence" value="ECO:0007669"/>
    <property type="project" value="TreeGrafter"/>
</dbReference>
<dbReference type="InterPro" id="IPR051706">
    <property type="entry name" value="Glycosyltransferase_domain"/>
</dbReference>
<dbReference type="GO" id="GO:0051999">
    <property type="term" value="P:mannosyl-inositol phosphorylceramide biosynthetic process"/>
    <property type="evidence" value="ECO:0007669"/>
    <property type="project" value="TreeGrafter"/>
</dbReference>
<proteinExistence type="predicted"/>
<dbReference type="RefSeq" id="WP_079208064.1">
    <property type="nucleotide sequence ID" value="NZ_MVGR01000004.1"/>
</dbReference>
<dbReference type="SUPFAM" id="SSF53448">
    <property type="entry name" value="Nucleotide-diphospho-sugar transferases"/>
    <property type="match status" value="1"/>
</dbReference>
<comment type="caution">
    <text evidence="1">The sequence shown here is derived from an EMBL/GenBank/DDBJ whole genome shotgun (WGS) entry which is preliminary data.</text>
</comment>
<sequence>MILAGSKSYFMGYVIPKTIWMFWAQGYENAPNIIKKCRESWEKYNPDWTINVLDMKNLTNFLPDFWITFSKNIDFLKSNLAALSDLLRINLLCQYGGVWVDATCFCCLSLDDWLTEYTKQGFFALNHINKNKLIDSWFLAADKESYLIQQWCAYTNSDLITNRYKAYWHNFYRYENNLIQSKNLKLFRTIFLKIGNKLREGLLKYSLRDPKSTLTLVNPFIQKFQYLYYFYFHFHFTKLVFRDSKAKTIWDSTPHLSCNEMLVLGGSELVKIPLSENLKIREHIDQKKAPLYKLTHKSKYLSSDLDIKETALYYLIAHHLGSDLANDFSI</sequence>
<evidence type="ECO:0008006" key="3">
    <source>
        <dbReference type="Google" id="ProtNLM"/>
    </source>
</evidence>
<dbReference type="InterPro" id="IPR029044">
    <property type="entry name" value="Nucleotide-diphossugar_trans"/>
</dbReference>
<reference evidence="1 2" key="1">
    <citation type="submission" date="2017-02" db="EMBL/GenBank/DDBJ databases">
        <title>Genome sequence of Microcystis aeruginosa KW.</title>
        <authorList>
            <person name="Oh H.-M."/>
            <person name="Ahn C.-Y."/>
            <person name="Jeong H."/>
            <person name="Srivastava A."/>
            <person name="Lee H.-G."/>
            <person name="Kang S.-R."/>
        </authorList>
    </citation>
    <scope>NUCLEOTIDE SEQUENCE [LARGE SCALE GENOMIC DNA]</scope>
    <source>
        <strain evidence="1 2">KW</strain>
    </source>
</reference>
<name>A0A1V4BRT6_MICAE</name>
<dbReference type="PANTHER" id="PTHR32385:SF15">
    <property type="entry name" value="INOSITOL PHOSPHOCERAMIDE MANNOSYLTRANSFERASE 1"/>
    <property type="match status" value="1"/>
</dbReference>
<dbReference type="GO" id="GO:0016020">
    <property type="term" value="C:membrane"/>
    <property type="evidence" value="ECO:0007669"/>
    <property type="project" value="GOC"/>
</dbReference>
<evidence type="ECO:0000313" key="1">
    <source>
        <dbReference type="EMBL" id="OPF17130.1"/>
    </source>
</evidence>
<gene>
    <name evidence="1" type="ORF">B1L04_13735</name>
</gene>
<evidence type="ECO:0000313" key="2">
    <source>
        <dbReference type="Proteomes" id="UP000189835"/>
    </source>
</evidence>
<organism evidence="1 2">
    <name type="scientific">Microcystis aeruginosa KW</name>
    <dbReference type="NCBI Taxonomy" id="1960155"/>
    <lineage>
        <taxon>Bacteria</taxon>
        <taxon>Bacillati</taxon>
        <taxon>Cyanobacteriota</taxon>
        <taxon>Cyanophyceae</taxon>
        <taxon>Oscillatoriophycideae</taxon>
        <taxon>Chroococcales</taxon>
        <taxon>Microcystaceae</taxon>
        <taxon>Microcystis</taxon>
    </lineage>
</organism>
<dbReference type="InterPro" id="IPR008441">
    <property type="entry name" value="AfumC-like_glycosyl_Trfase"/>
</dbReference>
<dbReference type="Proteomes" id="UP000189835">
    <property type="component" value="Unassembled WGS sequence"/>
</dbReference>
<dbReference type="Pfam" id="PF05704">
    <property type="entry name" value="Caps_synth"/>
    <property type="match status" value="1"/>
</dbReference>
<protein>
    <recommendedName>
        <fullName evidence="3">Glycosyl transferase</fullName>
    </recommendedName>
</protein>
<dbReference type="EMBL" id="MVGR01000004">
    <property type="protein sequence ID" value="OPF17130.1"/>
    <property type="molecule type" value="Genomic_DNA"/>
</dbReference>